<feature type="domain" description="PKD" evidence="1">
    <location>
        <begin position="758"/>
        <end position="793"/>
    </location>
</feature>
<dbReference type="Pfam" id="PF19081">
    <property type="entry name" value="Ig_7"/>
    <property type="match status" value="1"/>
</dbReference>
<dbReference type="InterPro" id="IPR022409">
    <property type="entry name" value="PKD/Chitinase_dom"/>
</dbReference>
<evidence type="ECO:0000313" key="2">
    <source>
        <dbReference type="EMBL" id="GGF02910.1"/>
    </source>
</evidence>
<accession>A0ABQ1TTD6</accession>
<dbReference type="Pfam" id="PF13585">
    <property type="entry name" value="CHU_C"/>
    <property type="match status" value="1"/>
</dbReference>
<dbReference type="InterPro" id="IPR057708">
    <property type="entry name" value="DUF7948"/>
</dbReference>
<dbReference type="SUPFAM" id="SSF49299">
    <property type="entry name" value="PKD domain"/>
    <property type="match status" value="2"/>
</dbReference>
<dbReference type="InterPro" id="IPR013783">
    <property type="entry name" value="Ig-like_fold"/>
</dbReference>
<organism evidence="2 3">
    <name type="scientific">Hymenobacter cavernae</name>
    <dbReference type="NCBI Taxonomy" id="2044852"/>
    <lineage>
        <taxon>Bacteria</taxon>
        <taxon>Pseudomonadati</taxon>
        <taxon>Bacteroidota</taxon>
        <taxon>Cytophagia</taxon>
        <taxon>Cytophagales</taxon>
        <taxon>Hymenobacteraceae</taxon>
        <taxon>Hymenobacter</taxon>
    </lineage>
</organism>
<dbReference type="InterPro" id="IPR010620">
    <property type="entry name" value="SBBP_repeat"/>
</dbReference>
<dbReference type="Pfam" id="PF25778">
    <property type="entry name" value="DUF7948"/>
    <property type="match status" value="1"/>
</dbReference>
<dbReference type="Gene3D" id="2.60.40.10">
    <property type="entry name" value="Immunoglobulins"/>
    <property type="match status" value="2"/>
</dbReference>
<dbReference type="InterPro" id="IPR000601">
    <property type="entry name" value="PKD_dom"/>
</dbReference>
<dbReference type="Pfam" id="PF18911">
    <property type="entry name" value="PKD_4"/>
    <property type="match status" value="2"/>
</dbReference>
<feature type="domain" description="PKD" evidence="1">
    <location>
        <begin position="985"/>
        <end position="1024"/>
    </location>
</feature>
<dbReference type="InterPro" id="IPR035986">
    <property type="entry name" value="PKD_dom_sf"/>
</dbReference>
<dbReference type="PROSITE" id="PS50093">
    <property type="entry name" value="PKD"/>
    <property type="match status" value="2"/>
</dbReference>
<sequence length="1121" mass="119714">MLAQPAAKVASAPPNQPLQFVANHNQWPSPVLFAADVPGGRLFLEKGRITQALYDVKALAQHHTDAGGHAAQRIKAHAYSVTFEGANLGAPVQGEAATGNETNYFLGNDPKRWASHVPAYNEVRYQELYKGTNLRFYTHDDQLEYDFELGVGADPRNIRLHYEGQQQLRVVDGALHITTSVGKVVEQRPVAYQKLGGRSVPVACNYVLDPHGIVSFQLPQGYDRAVPLVIDPVLVYSSYSGSTAMNWGFSATYDDQGNLYCGSMTFNVGYPATLGAYSMTFAGTQDITIMKFDPRSSGEASRVYATYLGGTSVEQPHSLLVDHAGNLIIYGSTTSDDFPTTAGAFNRTINGQADIVLCKLNPKGTALLASTYLGGSAIDGQLLDESSGGALSKNLGDNYRGDIAVDSQDNIYLASSTSSGNFPIVGGFQTALQGTHDGIVAKLPGNLSGIAWSTYLGGAQEDAAYSIQLDSLNNVFVSGGTTSPDFPGVAGSYHASYQDSVDGFVARIAANGRTLTQATYLGTSGYDQAYFVQLDRKSEVYVFGQTSGAYPVTPGVYVNPGSQQFIHKLSPQLTASRFSTVIGNGSLAGRLTNISPTAFLVDDCGQIMLSGYGANIANMPITPNAIQQQPTNKEAANVNGDFYLMQLSAGAGKLLYGTYFGNGTLHVDGGVSRFDKRGVIYQTVCAGTGEPQVPVTPNAWAPYYNKGAVRSAVAFKLDVVQLSASFVASTTPAGPRTRVGCAPLQMYFQPNTLGQTSWDFGNGQTSTSAGIVSTMYTNPGRYLVHLTVTDPAGCLKSTAAVDTILVYGPPSLGPDQRICAGSSTTLTVADTSPDVTYSWLPDPSLSATTGRTVTVRPNVTTTYTVISNLPTGCVNRATVVVNVEALPQLVPGADRSICPDASVTLSVVPVSTSSITWSPATGLNTTSGPSVIASPKVNTQYTVRATSLTGCTNEAKVQVLIYAQPRLSFSSQPVEYVNREVSFLNNTQGATSYLWDFGDGQNSSDAAPTHRYAATGDYTVKLTAFYGNGCQKELTQPINIREVFIANIITPNEDGLNDHFAPQVSNQPVQLKMYNRWGKLVFENANYTSGWGDLTTTPGIYYYQILTKTGESWKGWLQVNR</sequence>
<dbReference type="CDD" id="cd00146">
    <property type="entry name" value="PKD"/>
    <property type="match status" value="2"/>
</dbReference>
<reference evidence="3" key="1">
    <citation type="journal article" date="2019" name="Int. J. Syst. Evol. Microbiol.">
        <title>The Global Catalogue of Microorganisms (GCM) 10K type strain sequencing project: providing services to taxonomists for standard genome sequencing and annotation.</title>
        <authorList>
            <consortium name="The Broad Institute Genomics Platform"/>
            <consortium name="The Broad Institute Genome Sequencing Center for Infectious Disease"/>
            <person name="Wu L."/>
            <person name="Ma J."/>
        </authorList>
    </citation>
    <scope>NUCLEOTIDE SEQUENCE [LARGE SCALE GENOMIC DNA]</scope>
    <source>
        <strain evidence="3">CGMCC 1.15197</strain>
    </source>
</reference>
<dbReference type="InterPro" id="IPR052918">
    <property type="entry name" value="Motility_Chemotaxis_Reg"/>
</dbReference>
<dbReference type="InterPro" id="IPR044023">
    <property type="entry name" value="Ig_7"/>
</dbReference>
<keyword evidence="3" id="KW-1185">Reference proteome</keyword>
<name>A0ABQ1TTD6_9BACT</name>
<dbReference type="Pfam" id="PF06739">
    <property type="entry name" value="SBBP"/>
    <property type="match status" value="1"/>
</dbReference>
<evidence type="ECO:0000259" key="1">
    <source>
        <dbReference type="PROSITE" id="PS50093"/>
    </source>
</evidence>
<gene>
    <name evidence="2" type="ORF">GCM10011383_12290</name>
</gene>
<proteinExistence type="predicted"/>
<protein>
    <recommendedName>
        <fullName evidence="1">PKD domain-containing protein</fullName>
    </recommendedName>
</protein>
<dbReference type="PANTHER" id="PTHR35580:SF1">
    <property type="entry name" value="PHYTASE-LIKE DOMAIN-CONTAINING PROTEIN"/>
    <property type="match status" value="1"/>
</dbReference>
<dbReference type="Proteomes" id="UP000632273">
    <property type="component" value="Unassembled WGS sequence"/>
</dbReference>
<comment type="caution">
    <text evidence="2">The sequence shown here is derived from an EMBL/GenBank/DDBJ whole genome shotgun (WGS) entry which is preliminary data.</text>
</comment>
<dbReference type="EMBL" id="BMHT01000002">
    <property type="protein sequence ID" value="GGF02910.1"/>
    <property type="molecule type" value="Genomic_DNA"/>
</dbReference>
<dbReference type="PANTHER" id="PTHR35580">
    <property type="entry name" value="CELL SURFACE GLYCOPROTEIN (S-LAYER PROTEIN)-LIKE PROTEIN"/>
    <property type="match status" value="1"/>
</dbReference>
<evidence type="ECO:0000313" key="3">
    <source>
        <dbReference type="Proteomes" id="UP000632273"/>
    </source>
</evidence>
<dbReference type="SMART" id="SM00089">
    <property type="entry name" value="PKD"/>
    <property type="match status" value="2"/>
</dbReference>